<keyword evidence="1" id="KW-1133">Transmembrane helix</keyword>
<dbReference type="InterPro" id="IPR016187">
    <property type="entry name" value="CTDL_fold"/>
</dbReference>
<dbReference type="RefSeq" id="XP_005827297.1">
    <property type="nucleotide sequence ID" value="XM_005827240.1"/>
</dbReference>
<keyword evidence="4" id="KW-1185">Reference proteome</keyword>
<dbReference type="PaxDb" id="55529-EKX40317"/>
<evidence type="ECO:0008006" key="5">
    <source>
        <dbReference type="Google" id="ProtNLM"/>
    </source>
</evidence>
<dbReference type="AlphaFoldDB" id="L1IW64"/>
<evidence type="ECO:0000313" key="2">
    <source>
        <dbReference type="EMBL" id="EKX40317.1"/>
    </source>
</evidence>
<name>L1IW64_GUITC</name>
<evidence type="ECO:0000313" key="4">
    <source>
        <dbReference type="Proteomes" id="UP000011087"/>
    </source>
</evidence>
<feature type="transmembrane region" description="Helical" evidence="1">
    <location>
        <begin position="67"/>
        <end position="88"/>
    </location>
</feature>
<keyword evidence="1" id="KW-0812">Transmembrane</keyword>
<proteinExistence type="predicted"/>
<evidence type="ECO:0000313" key="3">
    <source>
        <dbReference type="EnsemblProtists" id="EKX40317"/>
    </source>
</evidence>
<dbReference type="HOGENOM" id="CLU_580699_0_0_1"/>
<gene>
    <name evidence="2" type="ORF">GUITHDRAFT_142816</name>
</gene>
<evidence type="ECO:0000256" key="1">
    <source>
        <dbReference type="SAM" id="Phobius"/>
    </source>
</evidence>
<accession>L1IW64</accession>
<dbReference type="Proteomes" id="UP000011087">
    <property type="component" value="Unassembled WGS sequence"/>
</dbReference>
<dbReference type="EnsemblProtists" id="EKX40317">
    <property type="protein sequence ID" value="EKX40317"/>
    <property type="gene ID" value="GUITHDRAFT_142816"/>
</dbReference>
<sequence length="435" mass="48724">MSAIAAWAKKPDSEQLPDISLATFLVKFYTPMNLYNKLREHFETSDEYSTFFAQPEDCENYSRINRFFLLINTMLAVLIASATVLVSTRMDSTSLVGIGFISAAVAPFLKFLMLNQVIKHLFSGLSKAKETEFCLVRKLRPCVYVLLIITYAVSTSLAAFFLSNLIACRQFEFVHLNATSSLLGSTTNQTNNNSSELIMACATKSFKEAKELCTTLGGDIPSFTTSEAQDRYVRLMTKKLGENFTINSWTTSLSDGVTGQVWTVHPPPDRPIEPGHECFYAQYNMFAKEIIYDNALSCEALLHPACEVPELPSSIKQELANCICTNKPTDTVAILLLNYLIGFLGGNYLGFCLTLIFAALYFHIRRTKNAHLRFLLGFALVSEWARSDTKGMPAINGNDKFHPFFFTLAFWKTNPARTCYVAAEALQPRSRTIMP</sequence>
<dbReference type="SUPFAM" id="SSF56436">
    <property type="entry name" value="C-type lectin-like"/>
    <property type="match status" value="1"/>
</dbReference>
<reference evidence="3" key="3">
    <citation type="submission" date="2016-03" db="UniProtKB">
        <authorList>
            <consortium name="EnsemblProtists"/>
        </authorList>
    </citation>
    <scope>IDENTIFICATION</scope>
</reference>
<reference evidence="2 4" key="1">
    <citation type="journal article" date="2012" name="Nature">
        <title>Algal genomes reveal evolutionary mosaicism and the fate of nucleomorphs.</title>
        <authorList>
            <consortium name="DOE Joint Genome Institute"/>
            <person name="Curtis B.A."/>
            <person name="Tanifuji G."/>
            <person name="Burki F."/>
            <person name="Gruber A."/>
            <person name="Irimia M."/>
            <person name="Maruyama S."/>
            <person name="Arias M.C."/>
            <person name="Ball S.G."/>
            <person name="Gile G.H."/>
            <person name="Hirakawa Y."/>
            <person name="Hopkins J.F."/>
            <person name="Kuo A."/>
            <person name="Rensing S.A."/>
            <person name="Schmutz J."/>
            <person name="Symeonidi A."/>
            <person name="Elias M."/>
            <person name="Eveleigh R.J."/>
            <person name="Herman E.K."/>
            <person name="Klute M.J."/>
            <person name="Nakayama T."/>
            <person name="Obornik M."/>
            <person name="Reyes-Prieto A."/>
            <person name="Armbrust E.V."/>
            <person name="Aves S.J."/>
            <person name="Beiko R.G."/>
            <person name="Coutinho P."/>
            <person name="Dacks J.B."/>
            <person name="Durnford D.G."/>
            <person name="Fast N.M."/>
            <person name="Green B.R."/>
            <person name="Grisdale C.J."/>
            <person name="Hempel F."/>
            <person name="Henrissat B."/>
            <person name="Hoppner M.P."/>
            <person name="Ishida K."/>
            <person name="Kim E."/>
            <person name="Koreny L."/>
            <person name="Kroth P.G."/>
            <person name="Liu Y."/>
            <person name="Malik S.B."/>
            <person name="Maier U.G."/>
            <person name="McRose D."/>
            <person name="Mock T."/>
            <person name="Neilson J.A."/>
            <person name="Onodera N.T."/>
            <person name="Poole A.M."/>
            <person name="Pritham E.J."/>
            <person name="Richards T.A."/>
            <person name="Rocap G."/>
            <person name="Roy S.W."/>
            <person name="Sarai C."/>
            <person name="Schaack S."/>
            <person name="Shirato S."/>
            <person name="Slamovits C.H."/>
            <person name="Spencer D.F."/>
            <person name="Suzuki S."/>
            <person name="Worden A.Z."/>
            <person name="Zauner S."/>
            <person name="Barry K."/>
            <person name="Bell C."/>
            <person name="Bharti A.K."/>
            <person name="Crow J.A."/>
            <person name="Grimwood J."/>
            <person name="Kramer R."/>
            <person name="Lindquist E."/>
            <person name="Lucas S."/>
            <person name="Salamov A."/>
            <person name="McFadden G.I."/>
            <person name="Lane C.E."/>
            <person name="Keeling P.J."/>
            <person name="Gray M.W."/>
            <person name="Grigoriev I.V."/>
            <person name="Archibald J.M."/>
        </authorList>
    </citation>
    <scope>NUCLEOTIDE SEQUENCE</scope>
    <source>
        <strain evidence="2 4">CCMP2712</strain>
    </source>
</reference>
<dbReference type="KEGG" id="gtt:GUITHDRAFT_142816"/>
<dbReference type="GeneID" id="17297126"/>
<protein>
    <recommendedName>
        <fullName evidence="5">C-type lectin domain-containing protein</fullName>
    </recommendedName>
</protein>
<reference evidence="4" key="2">
    <citation type="submission" date="2012-11" db="EMBL/GenBank/DDBJ databases">
        <authorList>
            <person name="Kuo A."/>
            <person name="Curtis B.A."/>
            <person name="Tanifuji G."/>
            <person name="Burki F."/>
            <person name="Gruber A."/>
            <person name="Irimia M."/>
            <person name="Maruyama S."/>
            <person name="Arias M.C."/>
            <person name="Ball S.G."/>
            <person name="Gile G.H."/>
            <person name="Hirakawa Y."/>
            <person name="Hopkins J.F."/>
            <person name="Rensing S.A."/>
            <person name="Schmutz J."/>
            <person name="Symeonidi A."/>
            <person name="Elias M."/>
            <person name="Eveleigh R.J."/>
            <person name="Herman E.K."/>
            <person name="Klute M.J."/>
            <person name="Nakayama T."/>
            <person name="Obornik M."/>
            <person name="Reyes-Prieto A."/>
            <person name="Armbrust E.V."/>
            <person name="Aves S.J."/>
            <person name="Beiko R.G."/>
            <person name="Coutinho P."/>
            <person name="Dacks J.B."/>
            <person name="Durnford D.G."/>
            <person name="Fast N.M."/>
            <person name="Green B.R."/>
            <person name="Grisdale C."/>
            <person name="Hempe F."/>
            <person name="Henrissat B."/>
            <person name="Hoppner M.P."/>
            <person name="Ishida K.-I."/>
            <person name="Kim E."/>
            <person name="Koreny L."/>
            <person name="Kroth P.G."/>
            <person name="Liu Y."/>
            <person name="Malik S.-B."/>
            <person name="Maier U.G."/>
            <person name="McRose D."/>
            <person name="Mock T."/>
            <person name="Neilson J.A."/>
            <person name="Onodera N.T."/>
            <person name="Poole A.M."/>
            <person name="Pritham E.J."/>
            <person name="Richards T.A."/>
            <person name="Rocap G."/>
            <person name="Roy S.W."/>
            <person name="Sarai C."/>
            <person name="Schaack S."/>
            <person name="Shirato S."/>
            <person name="Slamovits C.H."/>
            <person name="Spencer D.F."/>
            <person name="Suzuki S."/>
            <person name="Worden A.Z."/>
            <person name="Zauner S."/>
            <person name="Barry K."/>
            <person name="Bell C."/>
            <person name="Bharti A.K."/>
            <person name="Crow J.A."/>
            <person name="Grimwood J."/>
            <person name="Kramer R."/>
            <person name="Lindquist E."/>
            <person name="Lucas S."/>
            <person name="Salamov A."/>
            <person name="McFadden G.I."/>
            <person name="Lane C.E."/>
            <person name="Keeling P.J."/>
            <person name="Gray M.W."/>
            <person name="Grigoriev I.V."/>
            <person name="Archibald J.M."/>
        </authorList>
    </citation>
    <scope>NUCLEOTIDE SEQUENCE</scope>
    <source>
        <strain evidence="4">CCMP2712</strain>
    </source>
</reference>
<keyword evidence="1" id="KW-0472">Membrane</keyword>
<dbReference type="EMBL" id="JH993032">
    <property type="protein sequence ID" value="EKX40317.1"/>
    <property type="molecule type" value="Genomic_DNA"/>
</dbReference>
<dbReference type="CDD" id="cd00037">
    <property type="entry name" value="CLECT"/>
    <property type="match status" value="1"/>
</dbReference>
<feature type="transmembrane region" description="Helical" evidence="1">
    <location>
        <begin position="336"/>
        <end position="364"/>
    </location>
</feature>
<feature type="transmembrane region" description="Helical" evidence="1">
    <location>
        <begin position="142"/>
        <end position="162"/>
    </location>
</feature>
<feature type="transmembrane region" description="Helical" evidence="1">
    <location>
        <begin position="94"/>
        <end position="113"/>
    </location>
</feature>
<organism evidence="2">
    <name type="scientific">Guillardia theta (strain CCMP2712)</name>
    <name type="common">Cryptophyte</name>
    <dbReference type="NCBI Taxonomy" id="905079"/>
    <lineage>
        <taxon>Eukaryota</taxon>
        <taxon>Cryptophyceae</taxon>
        <taxon>Pyrenomonadales</taxon>
        <taxon>Geminigeraceae</taxon>
        <taxon>Guillardia</taxon>
    </lineage>
</organism>